<reference evidence="3" key="1">
    <citation type="journal article" date="2019" name="Int. J. Syst. Evol. Microbiol.">
        <title>The Global Catalogue of Microorganisms (GCM) 10K type strain sequencing project: providing services to taxonomists for standard genome sequencing and annotation.</title>
        <authorList>
            <consortium name="The Broad Institute Genomics Platform"/>
            <consortium name="The Broad Institute Genome Sequencing Center for Infectious Disease"/>
            <person name="Wu L."/>
            <person name="Ma J."/>
        </authorList>
    </citation>
    <scope>NUCLEOTIDE SEQUENCE [LARGE SCALE GENOMIC DNA]</scope>
    <source>
        <strain evidence="3">JCM 17326</strain>
    </source>
</reference>
<gene>
    <name evidence="2" type="ORF">GCM10022419_133430</name>
</gene>
<feature type="chain" id="PRO_5047399502" evidence="1">
    <location>
        <begin position="39"/>
        <end position="213"/>
    </location>
</feature>
<evidence type="ECO:0000313" key="3">
    <source>
        <dbReference type="Proteomes" id="UP001500630"/>
    </source>
</evidence>
<sequence length="213" mass="23259">MTDLQAAAPTFGRMSKRYLAVAALAAATLLAAPLPANAAGATTLTSAAPAQPLKLRGGLTLYLPIRWKVYRVGSDWIRVVTGKCAKPEKGYGTPECDSFWVLGPKAIKQGNELFRPYDGEEPFYPATDVQLCPHNRKWGQVVGAARSKGLRQVGPGHKAAYREWKATCVSYSGGGVKSRYVQREWYLPTTKILVVDQWNTPGLADALKHADWN</sequence>
<comment type="caution">
    <text evidence="2">The sequence shown here is derived from an EMBL/GenBank/DDBJ whole genome shotgun (WGS) entry which is preliminary data.</text>
</comment>
<protein>
    <submittedName>
        <fullName evidence="2">Uncharacterized protein</fullName>
    </submittedName>
</protein>
<dbReference type="Proteomes" id="UP001500630">
    <property type="component" value="Unassembled WGS sequence"/>
</dbReference>
<evidence type="ECO:0000313" key="2">
    <source>
        <dbReference type="EMBL" id="GAA3625159.1"/>
    </source>
</evidence>
<keyword evidence="3" id="KW-1185">Reference proteome</keyword>
<feature type="signal peptide" evidence="1">
    <location>
        <begin position="1"/>
        <end position="38"/>
    </location>
</feature>
<organism evidence="2 3">
    <name type="scientific">Nonomuraea rosea</name>
    <dbReference type="NCBI Taxonomy" id="638574"/>
    <lineage>
        <taxon>Bacteria</taxon>
        <taxon>Bacillati</taxon>
        <taxon>Actinomycetota</taxon>
        <taxon>Actinomycetes</taxon>
        <taxon>Streptosporangiales</taxon>
        <taxon>Streptosporangiaceae</taxon>
        <taxon>Nonomuraea</taxon>
    </lineage>
</organism>
<dbReference type="EMBL" id="BAABDQ010000077">
    <property type="protein sequence ID" value="GAA3625159.1"/>
    <property type="molecule type" value="Genomic_DNA"/>
</dbReference>
<name>A0ABP7A5C8_9ACTN</name>
<evidence type="ECO:0000256" key="1">
    <source>
        <dbReference type="SAM" id="SignalP"/>
    </source>
</evidence>
<proteinExistence type="predicted"/>
<accession>A0ABP7A5C8</accession>
<keyword evidence="1" id="KW-0732">Signal</keyword>